<dbReference type="PANTHER" id="PTHR43135">
    <property type="entry name" value="ALPHA-D-RIBOSE 1-METHYLPHOSPHONATE 5-TRIPHOSPHATE DIPHOSPHATASE"/>
    <property type="match status" value="1"/>
</dbReference>
<proteinExistence type="predicted"/>
<dbReference type="Gene3D" id="3.20.20.140">
    <property type="entry name" value="Metal-dependent hydrolases"/>
    <property type="match status" value="1"/>
</dbReference>
<dbReference type="Gene3D" id="2.30.40.10">
    <property type="entry name" value="Urease, subunit C, domain 1"/>
    <property type="match status" value="1"/>
</dbReference>
<dbReference type="InterPro" id="IPR057744">
    <property type="entry name" value="OTAase-like"/>
</dbReference>
<dbReference type="SUPFAM" id="SSF51338">
    <property type="entry name" value="Composite domain of metallo-dependent hydrolases"/>
    <property type="match status" value="1"/>
</dbReference>
<dbReference type="InterPro" id="IPR032466">
    <property type="entry name" value="Metal_Hydrolase"/>
</dbReference>
<dbReference type="InterPro" id="IPR051781">
    <property type="entry name" value="Metallo-dep_Hydrolase"/>
</dbReference>
<evidence type="ECO:0000313" key="3">
    <source>
        <dbReference type="Proteomes" id="UP001652431"/>
    </source>
</evidence>
<evidence type="ECO:0000259" key="1">
    <source>
        <dbReference type="Pfam" id="PF01979"/>
    </source>
</evidence>
<dbReference type="InterPro" id="IPR011059">
    <property type="entry name" value="Metal-dep_hydrolase_composite"/>
</dbReference>
<name>A0ABT2RLS5_9FIRM</name>
<dbReference type="Pfam" id="PF01979">
    <property type="entry name" value="Amidohydro_1"/>
    <property type="match status" value="1"/>
</dbReference>
<accession>A0ABT2RLS5</accession>
<sequence length="402" mass="44408">MIYCGKHVLTGDGKTHLMDGAVVVNAEGVIQDVGLKAEMTAKYPSEEVKDYGDVTLLPGLCDMHVHFGYYYSQPDQGAFDDFMIAYYAQEQAKLALSLGITTVRDLSSPHNLCKQLRLAGEKGWVKVPRIIHSDAGMCMTGGHGYDDGIEQVDGEWEIRKEIRKQLRDGADWVKILTSGRVSFPEFTQEELNAAVDESHRVGVKCAVHAGLQPALQMAIDAGFDTIEHGTFLTYEQVQQMAANGQAWVPTMTAYTVLYEFCKEKLEAGYNKSDRIAAKAMKDMAFFEPAYNAYKDNFKKFYDTGVTVCTGSDMVLYDAPPLPINREMELMVEYGITPIQAIETATSNPAKVLGLADTIGQLKAGLLADMIVVKGNVAEDITAVNDLVDVYMSGEKVYHRNEM</sequence>
<dbReference type="EMBL" id="JAOQJU010000006">
    <property type="protein sequence ID" value="MCU6686351.1"/>
    <property type="molecule type" value="Genomic_DNA"/>
</dbReference>
<dbReference type="SUPFAM" id="SSF51556">
    <property type="entry name" value="Metallo-dependent hydrolases"/>
    <property type="match status" value="1"/>
</dbReference>
<gene>
    <name evidence="2" type="ORF">OCV99_07280</name>
</gene>
<dbReference type="InterPro" id="IPR006680">
    <property type="entry name" value="Amidohydro-rel"/>
</dbReference>
<comment type="caution">
    <text evidence="2">The sequence shown here is derived from an EMBL/GenBank/DDBJ whole genome shotgun (WGS) entry which is preliminary data.</text>
</comment>
<dbReference type="RefSeq" id="WP_158369435.1">
    <property type="nucleotide sequence ID" value="NZ_JAOQJU010000006.1"/>
</dbReference>
<dbReference type="CDD" id="cd01299">
    <property type="entry name" value="Met_dep_hydrolase_A"/>
    <property type="match status" value="1"/>
</dbReference>
<keyword evidence="3" id="KW-1185">Reference proteome</keyword>
<reference evidence="2 3" key="1">
    <citation type="journal article" date="2021" name="ISME Commun">
        <title>Automated analysis of genomic sequences facilitates high-throughput and comprehensive description of bacteria.</title>
        <authorList>
            <person name="Hitch T.C.A."/>
        </authorList>
    </citation>
    <scope>NUCLEOTIDE SEQUENCE [LARGE SCALE GENOMIC DNA]</scope>
    <source>
        <strain evidence="2 3">Sanger_03</strain>
    </source>
</reference>
<dbReference type="PANTHER" id="PTHR43135:SF3">
    <property type="entry name" value="ALPHA-D-RIBOSE 1-METHYLPHOSPHONATE 5-TRIPHOSPHATE DIPHOSPHATASE"/>
    <property type="match status" value="1"/>
</dbReference>
<dbReference type="Proteomes" id="UP001652431">
    <property type="component" value="Unassembled WGS sequence"/>
</dbReference>
<feature type="domain" description="Amidohydrolase-related" evidence="1">
    <location>
        <begin position="55"/>
        <end position="393"/>
    </location>
</feature>
<protein>
    <submittedName>
        <fullName evidence="2">Amidohydrolase family protein</fullName>
    </submittedName>
</protein>
<organism evidence="2 3">
    <name type="scientific">Dorea acetigenes</name>
    <dbReference type="NCBI Taxonomy" id="2981787"/>
    <lineage>
        <taxon>Bacteria</taxon>
        <taxon>Bacillati</taxon>
        <taxon>Bacillota</taxon>
        <taxon>Clostridia</taxon>
        <taxon>Lachnospirales</taxon>
        <taxon>Lachnospiraceae</taxon>
        <taxon>Dorea</taxon>
    </lineage>
</organism>
<evidence type="ECO:0000313" key="2">
    <source>
        <dbReference type="EMBL" id="MCU6686351.1"/>
    </source>
</evidence>